<evidence type="ECO:0000313" key="1">
    <source>
        <dbReference type="EMBL" id="EHA26566.1"/>
    </source>
</evidence>
<dbReference type="STRING" id="380704.G3XST9"/>
<dbReference type="Proteomes" id="UP000009038">
    <property type="component" value="Unassembled WGS sequence"/>
</dbReference>
<proteinExistence type="predicted"/>
<name>G3XST9_ASPNA</name>
<accession>G3XST9</accession>
<evidence type="ECO:0000313" key="2">
    <source>
        <dbReference type="Proteomes" id="UP000009038"/>
    </source>
</evidence>
<dbReference type="EMBL" id="ACJE01000004">
    <property type="protein sequence ID" value="EHA26566.1"/>
    <property type="molecule type" value="Genomic_DNA"/>
</dbReference>
<reference evidence="1 2" key="1">
    <citation type="journal article" date="2011" name="Genome Res.">
        <title>Comparative genomics of citric-acid-producing Aspergillus niger ATCC 1015 versus enzyme-producing CBS 513.88.</title>
        <authorList>
            <person name="Andersen M.R."/>
            <person name="Salazar M.P."/>
            <person name="Schaap P.J."/>
            <person name="van de Vondervoort P.J."/>
            <person name="Culley D."/>
            <person name="Thykaer J."/>
            <person name="Frisvad J.C."/>
            <person name="Nielsen K.F."/>
            <person name="Albang R."/>
            <person name="Albermann K."/>
            <person name="Berka R.M."/>
            <person name="Braus G.H."/>
            <person name="Braus-Stromeyer S.A."/>
            <person name="Corrochano L.M."/>
            <person name="Dai Z."/>
            <person name="van Dijck P.W."/>
            <person name="Hofmann G."/>
            <person name="Lasure L.L."/>
            <person name="Magnuson J.K."/>
            <person name="Menke H."/>
            <person name="Meijer M."/>
            <person name="Meijer S.L."/>
            <person name="Nielsen J.B."/>
            <person name="Nielsen M.L."/>
            <person name="van Ooyen A.J."/>
            <person name="Pel H.J."/>
            <person name="Poulsen L."/>
            <person name="Samson R.A."/>
            <person name="Stam H."/>
            <person name="Tsang A."/>
            <person name="van den Brink J.M."/>
            <person name="Atkins A."/>
            <person name="Aerts A."/>
            <person name="Shapiro H."/>
            <person name="Pangilinan J."/>
            <person name="Salamov A."/>
            <person name="Lou Y."/>
            <person name="Lindquist E."/>
            <person name="Lucas S."/>
            <person name="Grimwood J."/>
            <person name="Grigoriev I.V."/>
            <person name="Kubicek C.P."/>
            <person name="Martinez D."/>
            <person name="van Peij N.N."/>
            <person name="Roubos J.A."/>
            <person name="Nielsen J."/>
            <person name="Baker S.E."/>
        </authorList>
    </citation>
    <scope>NUCLEOTIDE SEQUENCE [LARGE SCALE GENOMIC DNA]</scope>
    <source>
        <strain evidence="2">ATCC 1015 / CBS 113.46 / FGSC A1144 / LSHB Ac4 / NCTC 3858a / NRRL 328 / USDA 3528.7</strain>
    </source>
</reference>
<dbReference type="HOGENOM" id="CLU_658848_0_0_1"/>
<evidence type="ECO:0008006" key="3">
    <source>
        <dbReference type="Google" id="ProtNLM"/>
    </source>
</evidence>
<sequence length="417" mass="48917">MKPLPSEIISIIVHCLREMINTDEGHSNWDPNPGPVWGLIRVWEPSNLAQYSVISRQWQRSVEPFIWKRICLLGPTQVFHLFRYTTGDDYRCARVGYIRHIFWQPCIVLPDKTDPIFHTNSNHPIFEWYDNQYHNELRHLFLVLHIWGKRNPGLELVLYHRSPEYKAFRPSEIRLLLRQEMIDFIHHVPQSVGSLDLSVEGGREWSRRLHEDEVYHRRLTYLDHNGLDLLSIGLNTLSMRLRALTLSHMQISKALFWPSAESSTNASYWPNLEQLQVLNMPPYDIDGSPLLGLDPPLTREDLLLAIDGFSNRREYIKSANMSVLYQAIGEAARQMPRLDSVCLSLLNFRTGEESRESLKFSRDKNARTARLRINTQWEYRLGEEVISAWGLEGDVAEEFRRTMDVTLPWYVEPREDQ</sequence>
<protein>
    <recommendedName>
        <fullName evidence="3">F-box domain-containing protein</fullName>
    </recommendedName>
</protein>
<gene>
    <name evidence="1" type="ORF">ASPNIDRAFT_36011</name>
</gene>
<dbReference type="AlphaFoldDB" id="G3XST9"/>
<dbReference type="VEuPathDB" id="FungiDB:ASPNIDRAFT2_36011"/>
<organism evidence="1 2">
    <name type="scientific">Aspergillus niger (strain ATCC 1015 / CBS 113.46 / FGSC A1144 / LSHB Ac4 / NCTC 3858a / NRRL 328 / USDA 3528.7)</name>
    <dbReference type="NCBI Taxonomy" id="380704"/>
    <lineage>
        <taxon>Eukaryota</taxon>
        <taxon>Fungi</taxon>
        <taxon>Dikarya</taxon>
        <taxon>Ascomycota</taxon>
        <taxon>Pezizomycotina</taxon>
        <taxon>Eurotiomycetes</taxon>
        <taxon>Eurotiomycetidae</taxon>
        <taxon>Eurotiales</taxon>
        <taxon>Aspergillaceae</taxon>
        <taxon>Aspergillus</taxon>
        <taxon>Aspergillus subgen. Circumdati</taxon>
    </lineage>
</organism>
<comment type="caution">
    <text evidence="1">The sequence shown here is derived from an EMBL/GenBank/DDBJ whole genome shotgun (WGS) entry which is preliminary data.</text>
</comment>
<dbReference type="OrthoDB" id="4802432at2759"/>